<dbReference type="InterPro" id="IPR036388">
    <property type="entry name" value="WH-like_DNA-bd_sf"/>
</dbReference>
<gene>
    <name evidence="4" type="ORF">LABALGLTS371_11190</name>
</gene>
<organism evidence="4 5">
    <name type="scientific">Dellaglioa algida</name>
    <dbReference type="NCBI Taxonomy" id="105612"/>
    <lineage>
        <taxon>Bacteria</taxon>
        <taxon>Bacillati</taxon>
        <taxon>Bacillota</taxon>
        <taxon>Bacilli</taxon>
        <taxon>Lactobacillales</taxon>
        <taxon>Lactobacillaceae</taxon>
        <taxon>Dellaglioa</taxon>
    </lineage>
</organism>
<dbReference type="EMBL" id="SRRQ01000008">
    <property type="protein sequence ID" value="TWW10776.1"/>
    <property type="molecule type" value="Genomic_DNA"/>
</dbReference>
<dbReference type="PANTHER" id="PTHR30185:SF18">
    <property type="entry name" value="TRANSCRIPTIONAL REGULATOR MTLR"/>
    <property type="match status" value="1"/>
</dbReference>
<dbReference type="InterPro" id="IPR050661">
    <property type="entry name" value="BglG_antiterminators"/>
</dbReference>
<evidence type="ECO:0000313" key="4">
    <source>
        <dbReference type="EMBL" id="TWW10776.1"/>
    </source>
</evidence>
<dbReference type="Proteomes" id="UP000321659">
    <property type="component" value="Unassembled WGS sequence"/>
</dbReference>
<protein>
    <recommendedName>
        <fullName evidence="3">Mga helix-turn-helix domain-containing protein</fullName>
    </recommendedName>
</protein>
<keyword evidence="1" id="KW-0805">Transcription regulation</keyword>
<dbReference type="InterPro" id="IPR007737">
    <property type="entry name" value="Mga_HTH"/>
</dbReference>
<evidence type="ECO:0000313" key="5">
    <source>
        <dbReference type="Proteomes" id="UP000321659"/>
    </source>
</evidence>
<reference evidence="4 5" key="1">
    <citation type="submission" date="2019-04" db="EMBL/GenBank/DDBJ databases">
        <title>In vitro growth and metabolic characteristics of meat-borne Lactobacillus algidus strains.</title>
        <authorList>
            <person name="Sade E."/>
            <person name="Per J."/>
            <person name="Tytti H."/>
            <person name="Johanna B.K."/>
        </authorList>
    </citation>
    <scope>NUCLEOTIDE SEQUENCE [LARGE SCALE GENOMIC DNA]</scope>
    <source>
        <strain evidence="4 5">LTS37-1</strain>
    </source>
</reference>
<dbReference type="Pfam" id="PF05043">
    <property type="entry name" value="Mga"/>
    <property type="match status" value="1"/>
</dbReference>
<evidence type="ECO:0000256" key="2">
    <source>
        <dbReference type="ARBA" id="ARBA00023163"/>
    </source>
</evidence>
<proteinExistence type="predicted"/>
<evidence type="ECO:0000256" key="1">
    <source>
        <dbReference type="ARBA" id="ARBA00023015"/>
    </source>
</evidence>
<evidence type="ECO:0000259" key="3">
    <source>
        <dbReference type="Pfam" id="PF05043"/>
    </source>
</evidence>
<sequence length="493" mass="57534">MYKKDILDRQEFLMCEIIELLSLDQRGLSRKAICDRLNVSNTALRVALQQLDDEFNSGDEPFMIIKKNNVQFVGRGKINFYETIYRYVQESINYQILMAFYHNENNSVDNLSLSLNVSESSIFRRIKQLNKLLAEFDIQIAHGEMVGSEIQIRFFYYSLFLATDFNFDDTLEAGVIVEYIKLFEKYFDFNVNDSNLMRIKIWMKVSVQRMMGKNRDNWLISDVLEDMISNNSLFDQVEEKMNDVYVQFSNKIDIHFESALLYAWTAAFVPVPSTTYLSRDFIAVNRENNTKLQQAVAYLEQGFESKLDIKIGGGDVSDSLYPICAEAFCFRGTMDAVGTYMMDGYREKYSNDLVRQNVVDAMDELIESPQLSKEWSDFYRHFRQPFSNKIIEIFSAKLLEKEKMLTLGIDLNANERVKELFVRNTSQELNLNLRANVSVYDSSRRYDMVVTNFMDKNYKNSALAKYVITALGLDSDLPEIERSLLDVTRKHYQ</sequence>
<keyword evidence="2" id="KW-0804">Transcription</keyword>
<dbReference type="RefSeq" id="WP_057974336.1">
    <property type="nucleotide sequence ID" value="NZ_JANXKU010000007.1"/>
</dbReference>
<dbReference type="AlphaFoldDB" id="A0A5C6M7R4"/>
<name>A0A5C6M7R4_9LACO</name>
<dbReference type="PANTHER" id="PTHR30185">
    <property type="entry name" value="CRYPTIC BETA-GLUCOSIDE BGL OPERON ANTITERMINATOR"/>
    <property type="match status" value="1"/>
</dbReference>
<dbReference type="Gene3D" id="1.10.10.10">
    <property type="entry name" value="Winged helix-like DNA-binding domain superfamily/Winged helix DNA-binding domain"/>
    <property type="match status" value="1"/>
</dbReference>
<comment type="caution">
    <text evidence="4">The sequence shown here is derived from an EMBL/GenBank/DDBJ whole genome shotgun (WGS) entry which is preliminary data.</text>
</comment>
<accession>A0A5C6M7R4</accession>
<feature type="domain" description="Mga helix-turn-helix" evidence="3">
    <location>
        <begin position="82"/>
        <end position="160"/>
    </location>
</feature>